<dbReference type="InterPro" id="IPR021679">
    <property type="entry name" value="Toxin_endonuclease_YhaV"/>
</dbReference>
<name>A0ABY3PU88_9CYAN</name>
<dbReference type="EMBL" id="CP063845">
    <property type="protein sequence ID" value="UFP97053.1"/>
    <property type="molecule type" value="Genomic_DNA"/>
</dbReference>
<proteinExistence type="predicted"/>
<protein>
    <submittedName>
        <fullName evidence="1">Type II toxin-antitoxin system YhaV family toxin</fullName>
    </submittedName>
</protein>
<dbReference type="Pfam" id="PF11663">
    <property type="entry name" value="Toxin_YhaV"/>
    <property type="match status" value="1"/>
</dbReference>
<gene>
    <name evidence="1" type="ORF">ISF26_18670</name>
</gene>
<reference evidence="1 2" key="1">
    <citation type="journal article" date="2021" name="Genome Biol. Evol.">
        <title>Complete Genome Sequencing of a Novel Gloeobacter Species from a Waterfall Cave in Mexico.</title>
        <authorList>
            <person name="Saw J.H."/>
            <person name="Cardona T."/>
            <person name="Montejano G."/>
        </authorList>
    </citation>
    <scope>NUCLEOTIDE SEQUENCE [LARGE SCALE GENOMIC DNA]</scope>
    <source>
        <strain evidence="1">MG652769</strain>
    </source>
</reference>
<dbReference type="RefSeq" id="WP_418887041.1">
    <property type="nucleotide sequence ID" value="NZ_CP063845.1"/>
</dbReference>
<dbReference type="Proteomes" id="UP001054846">
    <property type="component" value="Chromosome"/>
</dbReference>
<sequence>MIRNGWAIYFIRRQFGKQRRDMQAAVKQLKQSLPPEQYRIHATVKLYTAMMIAIKERIPEDPFADSFVLQGPLKKYGRVKKMGLPSRYRLFFRAIETERSKAIFVLWLGYPRKEGDKNDCYQAFRRMIENGEFPESLDELLLASEEN</sequence>
<organism evidence="1 2">
    <name type="scientific">Gloeobacter morelensis MG652769</name>
    <dbReference type="NCBI Taxonomy" id="2781736"/>
    <lineage>
        <taxon>Bacteria</taxon>
        <taxon>Bacillati</taxon>
        <taxon>Cyanobacteriota</taxon>
        <taxon>Cyanophyceae</taxon>
        <taxon>Gloeobacterales</taxon>
        <taxon>Gloeobacteraceae</taxon>
        <taxon>Gloeobacter</taxon>
        <taxon>Gloeobacter morelensis</taxon>
    </lineage>
</organism>
<evidence type="ECO:0000313" key="2">
    <source>
        <dbReference type="Proteomes" id="UP001054846"/>
    </source>
</evidence>
<keyword evidence="2" id="KW-1185">Reference proteome</keyword>
<accession>A0ABY3PU88</accession>
<evidence type="ECO:0000313" key="1">
    <source>
        <dbReference type="EMBL" id="UFP97053.1"/>
    </source>
</evidence>